<gene>
    <name evidence="2" type="ORF">PSTG_09453</name>
</gene>
<feature type="compositionally biased region" description="Pro residues" evidence="1">
    <location>
        <begin position="157"/>
        <end position="170"/>
    </location>
</feature>
<feature type="compositionally biased region" description="Polar residues" evidence="1">
    <location>
        <begin position="1"/>
        <end position="16"/>
    </location>
</feature>
<feature type="compositionally biased region" description="Polar residues" evidence="1">
    <location>
        <begin position="68"/>
        <end position="77"/>
    </location>
</feature>
<reference evidence="3" key="1">
    <citation type="submission" date="2014-03" db="EMBL/GenBank/DDBJ databases">
        <title>The Genome Sequence of Puccinia striiformis f. sp. tritici PST-78.</title>
        <authorList>
            <consortium name="The Broad Institute Genome Sequencing Platform"/>
            <person name="Cuomo C."/>
            <person name="Hulbert S."/>
            <person name="Chen X."/>
            <person name="Walker B."/>
            <person name="Young S.K."/>
            <person name="Zeng Q."/>
            <person name="Gargeya S."/>
            <person name="Fitzgerald M."/>
            <person name="Haas B."/>
            <person name="Abouelleil A."/>
            <person name="Alvarado L."/>
            <person name="Arachchi H.M."/>
            <person name="Berlin A.M."/>
            <person name="Chapman S.B."/>
            <person name="Goldberg J."/>
            <person name="Griggs A."/>
            <person name="Gujja S."/>
            <person name="Hansen M."/>
            <person name="Howarth C."/>
            <person name="Imamovic A."/>
            <person name="Larimer J."/>
            <person name="McCowan C."/>
            <person name="Montmayeur A."/>
            <person name="Murphy C."/>
            <person name="Neiman D."/>
            <person name="Pearson M."/>
            <person name="Priest M."/>
            <person name="Roberts A."/>
            <person name="Saif S."/>
            <person name="Shea T."/>
            <person name="Sisk P."/>
            <person name="Sykes S."/>
            <person name="Wortman J."/>
            <person name="Nusbaum C."/>
            <person name="Birren B."/>
        </authorList>
    </citation>
    <scope>NUCLEOTIDE SEQUENCE [LARGE SCALE GENOMIC DNA]</scope>
    <source>
        <strain evidence="3">race PST-78</strain>
    </source>
</reference>
<protein>
    <submittedName>
        <fullName evidence="2">Uncharacterized protein</fullName>
    </submittedName>
</protein>
<comment type="caution">
    <text evidence="2">The sequence shown here is derived from an EMBL/GenBank/DDBJ whole genome shotgun (WGS) entry which is preliminary data.</text>
</comment>
<evidence type="ECO:0000313" key="3">
    <source>
        <dbReference type="Proteomes" id="UP000054564"/>
    </source>
</evidence>
<dbReference type="AlphaFoldDB" id="A0A0L0VDC3"/>
<feature type="compositionally biased region" description="Pro residues" evidence="1">
    <location>
        <begin position="84"/>
        <end position="99"/>
    </location>
</feature>
<evidence type="ECO:0000313" key="2">
    <source>
        <dbReference type="EMBL" id="KNE97191.1"/>
    </source>
</evidence>
<dbReference type="EMBL" id="AJIL01000071">
    <property type="protein sequence ID" value="KNE97191.1"/>
    <property type="molecule type" value="Genomic_DNA"/>
</dbReference>
<organism evidence="2 3">
    <name type="scientific">Puccinia striiformis f. sp. tritici PST-78</name>
    <dbReference type="NCBI Taxonomy" id="1165861"/>
    <lineage>
        <taxon>Eukaryota</taxon>
        <taxon>Fungi</taxon>
        <taxon>Dikarya</taxon>
        <taxon>Basidiomycota</taxon>
        <taxon>Pucciniomycotina</taxon>
        <taxon>Pucciniomycetes</taxon>
        <taxon>Pucciniales</taxon>
        <taxon>Pucciniaceae</taxon>
        <taxon>Puccinia</taxon>
    </lineage>
</organism>
<sequence length="170" mass="18750">MSSPPHTGNTSTNRPSSPVDYTLSDITGIGFIDRRSGAERVAAIFNEHLGEGWEGRLGVHRSPRQRAYSETDTTVTSFRIPGSFIPPRPSTPLPHRLPIPVFTPPTQSTSRLPNHSTPFRFHSPPRPNPSFPHNRQTLPTDVSFILSPSFSFRPPHVQSPPPPPPPPPGY</sequence>
<accession>A0A0L0VDC3</accession>
<dbReference type="Proteomes" id="UP000054564">
    <property type="component" value="Unassembled WGS sequence"/>
</dbReference>
<feature type="region of interest" description="Disordered" evidence="1">
    <location>
        <begin position="64"/>
        <end position="99"/>
    </location>
</feature>
<proteinExistence type="predicted"/>
<keyword evidence="3" id="KW-1185">Reference proteome</keyword>
<feature type="region of interest" description="Disordered" evidence="1">
    <location>
        <begin position="1"/>
        <end position="21"/>
    </location>
</feature>
<feature type="region of interest" description="Disordered" evidence="1">
    <location>
        <begin position="119"/>
        <end position="170"/>
    </location>
</feature>
<evidence type="ECO:0000256" key="1">
    <source>
        <dbReference type="SAM" id="MobiDB-lite"/>
    </source>
</evidence>
<feature type="compositionally biased region" description="Polar residues" evidence="1">
    <location>
        <begin position="131"/>
        <end position="150"/>
    </location>
</feature>
<name>A0A0L0VDC3_9BASI</name>